<dbReference type="EMBL" id="BAAAMU010000103">
    <property type="protein sequence ID" value="GAA1675596.1"/>
    <property type="molecule type" value="Genomic_DNA"/>
</dbReference>
<evidence type="ECO:0000313" key="2">
    <source>
        <dbReference type="Proteomes" id="UP001500064"/>
    </source>
</evidence>
<comment type="caution">
    <text evidence="1">The sequence shown here is derived from an EMBL/GenBank/DDBJ whole genome shotgun (WGS) entry which is preliminary data.</text>
</comment>
<evidence type="ECO:0000313" key="1">
    <source>
        <dbReference type="EMBL" id="GAA1675596.1"/>
    </source>
</evidence>
<reference evidence="2" key="1">
    <citation type="journal article" date="2019" name="Int. J. Syst. Evol. Microbiol.">
        <title>The Global Catalogue of Microorganisms (GCM) 10K type strain sequencing project: providing services to taxonomists for standard genome sequencing and annotation.</title>
        <authorList>
            <consortium name="The Broad Institute Genomics Platform"/>
            <consortium name="The Broad Institute Genome Sequencing Center for Infectious Disease"/>
            <person name="Wu L."/>
            <person name="Ma J."/>
        </authorList>
    </citation>
    <scope>NUCLEOTIDE SEQUENCE [LARGE SCALE GENOMIC DNA]</scope>
    <source>
        <strain evidence="2">JCM 13929</strain>
    </source>
</reference>
<proteinExistence type="predicted"/>
<protein>
    <submittedName>
        <fullName evidence="1">Uncharacterized protein</fullName>
    </submittedName>
</protein>
<dbReference type="Proteomes" id="UP001500064">
    <property type="component" value="Unassembled WGS sequence"/>
</dbReference>
<keyword evidence="2" id="KW-1185">Reference proteome</keyword>
<name>A0ABP4SVD7_9ACTN</name>
<dbReference type="RefSeq" id="WP_346112642.1">
    <property type="nucleotide sequence ID" value="NZ_BAAAMU010000103.1"/>
</dbReference>
<sequence length="133" mass="14906">MAKRPTDIWREHVAEELAERAAGLRSVEDSNFSALYPEPLVVATEHVLTAFEHEVRGFDAPSDGEVFAAIQRAVEGLNDVDGAHDDHDYDTIEREELCEFIDGVLSEAGIDLDGLAARRGIERSEITGRWREW</sequence>
<accession>A0ABP4SVD7</accession>
<gene>
    <name evidence="1" type="ORF">GCM10009733_085820</name>
</gene>
<organism evidence="1 2">
    <name type="scientific">Nonomuraea maheshkhaliensis</name>
    <dbReference type="NCBI Taxonomy" id="419590"/>
    <lineage>
        <taxon>Bacteria</taxon>
        <taxon>Bacillati</taxon>
        <taxon>Actinomycetota</taxon>
        <taxon>Actinomycetes</taxon>
        <taxon>Streptosporangiales</taxon>
        <taxon>Streptosporangiaceae</taxon>
        <taxon>Nonomuraea</taxon>
    </lineage>
</organism>